<feature type="compositionally biased region" description="Low complexity" evidence="1">
    <location>
        <begin position="323"/>
        <end position="339"/>
    </location>
</feature>
<feature type="compositionally biased region" description="Basic residues" evidence="1">
    <location>
        <begin position="110"/>
        <end position="119"/>
    </location>
</feature>
<keyword evidence="2" id="KW-0472">Membrane</keyword>
<feature type="compositionally biased region" description="Acidic residues" evidence="1">
    <location>
        <begin position="298"/>
        <end position="308"/>
    </location>
</feature>
<feature type="compositionally biased region" description="Polar residues" evidence="1">
    <location>
        <begin position="168"/>
        <end position="180"/>
    </location>
</feature>
<organism evidence="3 4">
    <name type="scientific">Coprinopsis marcescibilis</name>
    <name type="common">Agaric fungus</name>
    <name type="synonym">Psathyrella marcescibilis</name>
    <dbReference type="NCBI Taxonomy" id="230819"/>
    <lineage>
        <taxon>Eukaryota</taxon>
        <taxon>Fungi</taxon>
        <taxon>Dikarya</taxon>
        <taxon>Basidiomycota</taxon>
        <taxon>Agaricomycotina</taxon>
        <taxon>Agaricomycetes</taxon>
        <taxon>Agaricomycetidae</taxon>
        <taxon>Agaricales</taxon>
        <taxon>Agaricineae</taxon>
        <taxon>Psathyrellaceae</taxon>
        <taxon>Coprinopsis</taxon>
    </lineage>
</organism>
<feature type="compositionally biased region" description="Basic and acidic residues" evidence="1">
    <location>
        <begin position="132"/>
        <end position="142"/>
    </location>
</feature>
<sequence length="411" mass="44041">MGSTQSYLSSQSTITAILVVCALGLGYSFRPAQPLPLTDTPKAQDNKKRKKKKAKDDLLPEAEGSSTPRAAEQPASIQVVSFPEVIPGQFDSAPEAPDSMAQSQTLNSSKAKKVKKRKTKGQDAESATPVPKKLDQQEEHSEASPVKPSKTKQPRSEASISDLAGSVLRQSSTSVDTDGSWTRVDRKRGSGGEPLPSAEATTSDAGLTTSVTGNSSPVAERTEDESFSPNPRGSGENRRTLAEKLLPKARKTGVEDLLDEPDVPTLSRVMRIKPGPDEKPASGFSWADYEDVRVTDGGENDADGEDDGWGVVQSRKPKTSRPASASASQVQVSQNQDSSAKTKKQRQNAQKKEAQKATKVAAEEERLAALARHKRDLERLRIAEQASKPAGKTVSGGMKASVNENGKLVWE</sequence>
<dbReference type="OrthoDB" id="2564465at2759"/>
<gene>
    <name evidence="3" type="ORF">FA15DRAFT_619886</name>
</gene>
<feature type="compositionally biased region" description="Basic and acidic residues" evidence="1">
    <location>
        <begin position="350"/>
        <end position="367"/>
    </location>
</feature>
<evidence type="ECO:0000313" key="3">
    <source>
        <dbReference type="EMBL" id="TFK24052.1"/>
    </source>
</evidence>
<feature type="compositionally biased region" description="Polar residues" evidence="1">
    <location>
        <begin position="100"/>
        <end position="109"/>
    </location>
</feature>
<protein>
    <submittedName>
        <fullName evidence="3">Uncharacterized protein</fullName>
    </submittedName>
</protein>
<dbReference type="Proteomes" id="UP000307440">
    <property type="component" value="Unassembled WGS sequence"/>
</dbReference>
<feature type="compositionally biased region" description="Basic and acidic residues" evidence="1">
    <location>
        <begin position="235"/>
        <end position="246"/>
    </location>
</feature>
<accession>A0A5C3KU27</accession>
<proteinExistence type="predicted"/>
<name>A0A5C3KU27_COPMA</name>
<reference evidence="3 4" key="1">
    <citation type="journal article" date="2019" name="Nat. Ecol. Evol.">
        <title>Megaphylogeny resolves global patterns of mushroom evolution.</title>
        <authorList>
            <person name="Varga T."/>
            <person name="Krizsan K."/>
            <person name="Foldi C."/>
            <person name="Dima B."/>
            <person name="Sanchez-Garcia M."/>
            <person name="Sanchez-Ramirez S."/>
            <person name="Szollosi G.J."/>
            <person name="Szarkandi J.G."/>
            <person name="Papp V."/>
            <person name="Albert L."/>
            <person name="Andreopoulos W."/>
            <person name="Angelini C."/>
            <person name="Antonin V."/>
            <person name="Barry K.W."/>
            <person name="Bougher N.L."/>
            <person name="Buchanan P."/>
            <person name="Buyck B."/>
            <person name="Bense V."/>
            <person name="Catcheside P."/>
            <person name="Chovatia M."/>
            <person name="Cooper J."/>
            <person name="Damon W."/>
            <person name="Desjardin D."/>
            <person name="Finy P."/>
            <person name="Geml J."/>
            <person name="Haridas S."/>
            <person name="Hughes K."/>
            <person name="Justo A."/>
            <person name="Karasinski D."/>
            <person name="Kautmanova I."/>
            <person name="Kiss B."/>
            <person name="Kocsube S."/>
            <person name="Kotiranta H."/>
            <person name="LaButti K.M."/>
            <person name="Lechner B.E."/>
            <person name="Liimatainen K."/>
            <person name="Lipzen A."/>
            <person name="Lukacs Z."/>
            <person name="Mihaltcheva S."/>
            <person name="Morgado L.N."/>
            <person name="Niskanen T."/>
            <person name="Noordeloos M.E."/>
            <person name="Ohm R.A."/>
            <person name="Ortiz-Santana B."/>
            <person name="Ovrebo C."/>
            <person name="Racz N."/>
            <person name="Riley R."/>
            <person name="Savchenko A."/>
            <person name="Shiryaev A."/>
            <person name="Soop K."/>
            <person name="Spirin V."/>
            <person name="Szebenyi C."/>
            <person name="Tomsovsky M."/>
            <person name="Tulloss R.E."/>
            <person name="Uehling J."/>
            <person name="Grigoriev I.V."/>
            <person name="Vagvolgyi C."/>
            <person name="Papp T."/>
            <person name="Martin F.M."/>
            <person name="Miettinen O."/>
            <person name="Hibbett D.S."/>
            <person name="Nagy L.G."/>
        </authorList>
    </citation>
    <scope>NUCLEOTIDE SEQUENCE [LARGE SCALE GENOMIC DNA]</scope>
    <source>
        <strain evidence="3 4">CBS 121175</strain>
    </source>
</reference>
<keyword evidence="2" id="KW-1133">Transmembrane helix</keyword>
<evidence type="ECO:0000256" key="2">
    <source>
        <dbReference type="SAM" id="Phobius"/>
    </source>
</evidence>
<feature type="transmembrane region" description="Helical" evidence="2">
    <location>
        <begin position="12"/>
        <end position="29"/>
    </location>
</feature>
<evidence type="ECO:0000313" key="4">
    <source>
        <dbReference type="Proteomes" id="UP000307440"/>
    </source>
</evidence>
<feature type="compositionally biased region" description="Polar residues" evidence="1">
    <location>
        <begin position="199"/>
        <end position="217"/>
    </location>
</feature>
<feature type="region of interest" description="Disordered" evidence="1">
    <location>
        <begin position="380"/>
        <end position="411"/>
    </location>
</feature>
<dbReference type="AlphaFoldDB" id="A0A5C3KU27"/>
<dbReference type="EMBL" id="ML210207">
    <property type="protein sequence ID" value="TFK24052.1"/>
    <property type="molecule type" value="Genomic_DNA"/>
</dbReference>
<keyword evidence="4" id="KW-1185">Reference proteome</keyword>
<feature type="region of interest" description="Disordered" evidence="1">
    <location>
        <begin position="30"/>
        <end position="367"/>
    </location>
</feature>
<keyword evidence="2" id="KW-0812">Transmembrane</keyword>
<evidence type="ECO:0000256" key="1">
    <source>
        <dbReference type="SAM" id="MobiDB-lite"/>
    </source>
</evidence>